<dbReference type="Proteomes" id="UP001163255">
    <property type="component" value="Chromosome"/>
</dbReference>
<reference evidence="1" key="1">
    <citation type="submission" date="2022-10" db="EMBL/GenBank/DDBJ databases">
        <title>Completed Genome Sequence of two octocoral isolated bacterium, Endozoicomonas euniceicola EF212T and Endozoicomonas gorgoniicola PS125T.</title>
        <authorList>
            <person name="Chiou Y.-J."/>
            <person name="Chen Y.-H."/>
        </authorList>
    </citation>
    <scope>NUCLEOTIDE SEQUENCE</scope>
    <source>
        <strain evidence="1">EF212</strain>
    </source>
</reference>
<evidence type="ECO:0008006" key="3">
    <source>
        <dbReference type="Google" id="ProtNLM"/>
    </source>
</evidence>
<accession>A0ABY6GQD5</accession>
<dbReference type="RefSeq" id="WP_262595714.1">
    <property type="nucleotide sequence ID" value="NZ_CP103300.1"/>
</dbReference>
<proteinExistence type="predicted"/>
<dbReference type="InterPro" id="IPR058988">
    <property type="entry name" value="IpaJ"/>
</dbReference>
<dbReference type="EMBL" id="CP103300">
    <property type="protein sequence ID" value="UYM14308.1"/>
    <property type="molecule type" value="Genomic_DNA"/>
</dbReference>
<evidence type="ECO:0000313" key="2">
    <source>
        <dbReference type="Proteomes" id="UP001163255"/>
    </source>
</evidence>
<keyword evidence="2" id="KW-1185">Reference proteome</keyword>
<name>A0ABY6GQD5_9GAMM</name>
<protein>
    <recommendedName>
        <fullName evidence="3">Peptidase C39 domain-containing protein</fullName>
    </recommendedName>
</protein>
<evidence type="ECO:0000313" key="1">
    <source>
        <dbReference type="EMBL" id="UYM14308.1"/>
    </source>
</evidence>
<dbReference type="Pfam" id="PF25855">
    <property type="entry name" value="IpaJ_protease"/>
    <property type="match status" value="1"/>
</dbReference>
<organism evidence="1 2">
    <name type="scientific">Endozoicomonas euniceicola</name>
    <dbReference type="NCBI Taxonomy" id="1234143"/>
    <lineage>
        <taxon>Bacteria</taxon>
        <taxon>Pseudomonadati</taxon>
        <taxon>Pseudomonadota</taxon>
        <taxon>Gammaproteobacteria</taxon>
        <taxon>Oceanospirillales</taxon>
        <taxon>Endozoicomonadaceae</taxon>
        <taxon>Endozoicomonas</taxon>
    </lineage>
</organism>
<sequence>MTAYKQSYLNSCGAVALLCGAFELGIRTIPQNDDYSFTSLGPMPLKMDIACEIAVYQIISNNPLSTNPRLWGFGMPSQIIKCSKMLGLNGFAISRNSLTTFGLKAMFREELAKLRCLHALVEQSKKTLPKGISNTALAMHQRKLKLLIKYRNGDLHYVMVRPDGTVMDPSCGQNFPSEINFKRTMNMHGTGLSLIIQS</sequence>
<gene>
    <name evidence="1" type="ORF">NX720_15530</name>
</gene>